<reference evidence="2" key="1">
    <citation type="journal article" date="2022" name="Mol. Ecol. Resour.">
        <title>The genomes of chicory, endive, great burdock and yacon provide insights into Asteraceae palaeo-polyploidization history and plant inulin production.</title>
        <authorList>
            <person name="Fan W."/>
            <person name="Wang S."/>
            <person name="Wang H."/>
            <person name="Wang A."/>
            <person name="Jiang F."/>
            <person name="Liu H."/>
            <person name="Zhao H."/>
            <person name="Xu D."/>
            <person name="Zhang Y."/>
        </authorList>
    </citation>
    <scope>NUCLEOTIDE SEQUENCE [LARGE SCALE GENOMIC DNA]</scope>
    <source>
        <strain evidence="2">cv. Yunnan</strain>
    </source>
</reference>
<evidence type="ECO:0000313" key="2">
    <source>
        <dbReference type="Proteomes" id="UP001056120"/>
    </source>
</evidence>
<protein>
    <submittedName>
        <fullName evidence="1">Uncharacterized protein</fullName>
    </submittedName>
</protein>
<comment type="caution">
    <text evidence="1">The sequence shown here is derived from an EMBL/GenBank/DDBJ whole genome shotgun (WGS) entry which is preliminary data.</text>
</comment>
<accession>A0ACB9HM73</accession>
<dbReference type="EMBL" id="CM042029">
    <property type="protein sequence ID" value="KAI3797019.1"/>
    <property type="molecule type" value="Genomic_DNA"/>
</dbReference>
<name>A0ACB9HM73_9ASTR</name>
<reference evidence="1 2" key="2">
    <citation type="journal article" date="2022" name="Mol. Ecol. Resour.">
        <title>The genomes of chicory, endive, great burdock and yacon provide insights into Asteraceae paleo-polyploidization history and plant inulin production.</title>
        <authorList>
            <person name="Fan W."/>
            <person name="Wang S."/>
            <person name="Wang H."/>
            <person name="Wang A."/>
            <person name="Jiang F."/>
            <person name="Liu H."/>
            <person name="Zhao H."/>
            <person name="Xu D."/>
            <person name="Zhang Y."/>
        </authorList>
    </citation>
    <scope>NUCLEOTIDE SEQUENCE [LARGE SCALE GENOMIC DNA]</scope>
    <source>
        <strain evidence="2">cv. Yunnan</strain>
        <tissue evidence="1">Leaves</tissue>
    </source>
</reference>
<sequence>MCLFILPHIFIIIFESLKRGFILQGVAAISRMLSTMDQTEASKKQFYRDMKTINDVTSSLNAIHLVNKNEWIEKDMEIDEMDIKMFDGERKTYEIYVDYCSEDADKLMEIYLSIMSDVVGGHENAIAVLEGNMHGMNCFFVNLTRAELEKLVEIDHERIRGIYPPYKG</sequence>
<proteinExistence type="predicted"/>
<gene>
    <name evidence="1" type="ORF">L1987_39709</name>
</gene>
<keyword evidence="2" id="KW-1185">Reference proteome</keyword>
<dbReference type="Proteomes" id="UP001056120">
    <property type="component" value="Linkage Group LG12"/>
</dbReference>
<evidence type="ECO:0000313" key="1">
    <source>
        <dbReference type="EMBL" id="KAI3797019.1"/>
    </source>
</evidence>
<organism evidence="1 2">
    <name type="scientific">Smallanthus sonchifolius</name>
    <dbReference type="NCBI Taxonomy" id="185202"/>
    <lineage>
        <taxon>Eukaryota</taxon>
        <taxon>Viridiplantae</taxon>
        <taxon>Streptophyta</taxon>
        <taxon>Embryophyta</taxon>
        <taxon>Tracheophyta</taxon>
        <taxon>Spermatophyta</taxon>
        <taxon>Magnoliopsida</taxon>
        <taxon>eudicotyledons</taxon>
        <taxon>Gunneridae</taxon>
        <taxon>Pentapetalae</taxon>
        <taxon>asterids</taxon>
        <taxon>campanulids</taxon>
        <taxon>Asterales</taxon>
        <taxon>Asteraceae</taxon>
        <taxon>Asteroideae</taxon>
        <taxon>Heliantheae alliance</taxon>
        <taxon>Millerieae</taxon>
        <taxon>Smallanthus</taxon>
    </lineage>
</organism>